<dbReference type="GO" id="GO:0000149">
    <property type="term" value="F:SNARE binding"/>
    <property type="evidence" value="ECO:0007669"/>
    <property type="project" value="TreeGrafter"/>
</dbReference>
<dbReference type="InterPro" id="IPR029145">
    <property type="entry name" value="NBAS_N"/>
</dbReference>
<comment type="caution">
    <text evidence="2">The sequence shown here is derived from an EMBL/GenBank/DDBJ whole genome shotgun (WGS) entry which is preliminary data.</text>
</comment>
<dbReference type="SUPFAM" id="SSF50978">
    <property type="entry name" value="WD40 repeat-like"/>
    <property type="match status" value="1"/>
</dbReference>
<dbReference type="GO" id="GO:0006890">
    <property type="term" value="P:retrograde vesicle-mediated transport, Golgi to endoplasmic reticulum"/>
    <property type="evidence" value="ECO:0007669"/>
    <property type="project" value="TreeGrafter"/>
</dbReference>
<sequence>MTARPRPPAMGSQPGGLCRARHTTSRSLAMRTTSARIRREVSSRSQASDCFPDREMKRYRGCLLSVVLKSLMGRIWPKCVCVCVCVKYFFVQDGVFRMSLSPDGSLLAVIHFSGRLSLWDVPSLRQRATWSQDQQVHTATLLLCAHASMHALHILNKPVCIVVMCVCVCV</sequence>
<dbReference type="PANTHER" id="PTHR15922:SF2">
    <property type="entry name" value="NBAS SUBUNIT OF NRZ TETHERING COMPLEX"/>
    <property type="match status" value="1"/>
</dbReference>
<dbReference type="OrthoDB" id="8927987at2759"/>
<protein>
    <submittedName>
        <fullName evidence="2">Neuroblastoma-amplified sequence</fullName>
    </submittedName>
</protein>
<dbReference type="InterPro" id="IPR036322">
    <property type="entry name" value="WD40_repeat_dom_sf"/>
</dbReference>
<name>A0A4Z2G9C7_9TELE</name>
<dbReference type="Pfam" id="PF15492">
    <property type="entry name" value="Nbas_N"/>
    <property type="match status" value="1"/>
</dbReference>
<proteinExistence type="predicted"/>
<dbReference type="EMBL" id="SRLO01000630">
    <property type="protein sequence ID" value="TNN50129.1"/>
    <property type="molecule type" value="Genomic_DNA"/>
</dbReference>
<feature type="domain" description="Neuroblastoma-amplified sequence N-terminal" evidence="1">
    <location>
        <begin position="92"/>
        <end position="135"/>
    </location>
</feature>
<dbReference type="InterPro" id="IPR015943">
    <property type="entry name" value="WD40/YVTN_repeat-like_dom_sf"/>
</dbReference>
<dbReference type="Proteomes" id="UP000314294">
    <property type="component" value="Unassembled WGS sequence"/>
</dbReference>
<accession>A0A4Z2G9C7</accession>
<keyword evidence="3" id="KW-1185">Reference proteome</keyword>
<gene>
    <name evidence="2" type="primary">nbas_10</name>
    <name evidence="2" type="ORF">EYF80_039673</name>
</gene>
<evidence type="ECO:0000313" key="2">
    <source>
        <dbReference type="EMBL" id="TNN50129.1"/>
    </source>
</evidence>
<dbReference type="AlphaFoldDB" id="A0A4Z2G9C7"/>
<reference evidence="2 3" key="1">
    <citation type="submission" date="2019-03" db="EMBL/GenBank/DDBJ databases">
        <title>First draft genome of Liparis tanakae, snailfish: a comprehensive survey of snailfish specific genes.</title>
        <authorList>
            <person name="Kim W."/>
            <person name="Song I."/>
            <person name="Jeong J.-H."/>
            <person name="Kim D."/>
            <person name="Kim S."/>
            <person name="Ryu S."/>
            <person name="Song J.Y."/>
            <person name="Lee S.K."/>
        </authorList>
    </citation>
    <scope>NUCLEOTIDE SEQUENCE [LARGE SCALE GENOMIC DNA]</scope>
    <source>
        <tissue evidence="2">Muscle</tissue>
    </source>
</reference>
<evidence type="ECO:0000313" key="3">
    <source>
        <dbReference type="Proteomes" id="UP000314294"/>
    </source>
</evidence>
<dbReference type="GO" id="GO:0070939">
    <property type="term" value="C:Dsl1/NZR complex"/>
    <property type="evidence" value="ECO:0007669"/>
    <property type="project" value="TreeGrafter"/>
</dbReference>
<evidence type="ECO:0000259" key="1">
    <source>
        <dbReference type="Pfam" id="PF15492"/>
    </source>
</evidence>
<organism evidence="2 3">
    <name type="scientific">Liparis tanakae</name>
    <name type="common">Tanaka's snailfish</name>
    <dbReference type="NCBI Taxonomy" id="230148"/>
    <lineage>
        <taxon>Eukaryota</taxon>
        <taxon>Metazoa</taxon>
        <taxon>Chordata</taxon>
        <taxon>Craniata</taxon>
        <taxon>Vertebrata</taxon>
        <taxon>Euteleostomi</taxon>
        <taxon>Actinopterygii</taxon>
        <taxon>Neopterygii</taxon>
        <taxon>Teleostei</taxon>
        <taxon>Neoteleostei</taxon>
        <taxon>Acanthomorphata</taxon>
        <taxon>Eupercaria</taxon>
        <taxon>Perciformes</taxon>
        <taxon>Cottioidei</taxon>
        <taxon>Cottales</taxon>
        <taxon>Liparidae</taxon>
        <taxon>Liparis</taxon>
    </lineage>
</organism>
<dbReference type="Gene3D" id="2.130.10.10">
    <property type="entry name" value="YVTN repeat-like/Quinoprotein amine dehydrogenase"/>
    <property type="match status" value="1"/>
</dbReference>
<dbReference type="PANTHER" id="PTHR15922">
    <property type="entry name" value="NEUROBLASTOMA-AMPLIFIED SEQUENCE"/>
    <property type="match status" value="1"/>
</dbReference>